<reference evidence="5 6" key="1">
    <citation type="journal article" date="2017" name="Gigascience">
        <title>Genome sequence of the small brown planthopper, Laodelphax striatellus.</title>
        <authorList>
            <person name="Zhu J."/>
            <person name="Jiang F."/>
            <person name="Wang X."/>
            <person name="Yang P."/>
            <person name="Bao Y."/>
            <person name="Zhao W."/>
            <person name="Wang W."/>
            <person name="Lu H."/>
            <person name="Wang Q."/>
            <person name="Cui N."/>
            <person name="Li J."/>
            <person name="Chen X."/>
            <person name="Luo L."/>
            <person name="Yu J."/>
            <person name="Kang L."/>
            <person name="Cui F."/>
        </authorList>
    </citation>
    <scope>NUCLEOTIDE SEQUENCE [LARGE SCALE GENOMIC DNA]</scope>
    <source>
        <strain evidence="5">Lst14</strain>
    </source>
</reference>
<dbReference type="Gene3D" id="2.130.10.30">
    <property type="entry name" value="Regulator of chromosome condensation 1/beta-lactamase-inhibitor protein II"/>
    <property type="match status" value="2"/>
</dbReference>
<feature type="domain" description="PHR" evidence="4">
    <location>
        <begin position="1639"/>
        <end position="1799"/>
    </location>
</feature>
<name>A0A482WGA1_LAOST</name>
<dbReference type="InParanoid" id="A0A482WGA1"/>
<feature type="compositionally biased region" description="Basic residues" evidence="3">
    <location>
        <begin position="31"/>
        <end position="46"/>
    </location>
</feature>
<dbReference type="Pfam" id="PF00415">
    <property type="entry name" value="RCC1"/>
    <property type="match status" value="1"/>
</dbReference>
<sequence length="2151" mass="229941">MFPEPDRIGKHFHELFKILPDQQKKKIEWKKNKKGKVTKNKEKRKPKVDGGGGAEVCAAPDVELATNASAFAVFASVRLAVLERWMKDACDLHLAASSCSSAAATPLDSDAEDASERCQSVTTRVPKIVGVGLRSVFELVRESRTSNPEFCTKALRALLDILQGQQPEGLKGEPAQVTEPLFDLLLDLATTSQEATAGSSSSAANDGRHLTAVACACLLSLVAAYGDTGHLLRAVAALLMCPRPLAQQNIAMPTVLASLQRSVHGVLLGKTIRPDWMTCGTPKSCLLMTYKVKIPIDEGAGYRNKALASDGKFLYLHNSHGLFKIGSGYGGSIKGHVYLHRPEFYPDKKGWLGYSQGILYYRCLGLNDLIAIETDELTVQSVSKIEKSCDGVMFSDGESLGVITSAKDVLFSGKSSSLGMKSGGAGGGRWTELSVPKSPRIVEVAAGHDGAHAVLLADDGAVYFTGTARRGEDGDQNKVRRQPKAGKPKKISKLDGQVIVNAACNNGTTALVTKDGELIMYGKDTTHCDPSTGVVTDLKDIHVSQVSLGKAHAVVVSNKGHLYTFGINNKGQCGRDFTTQIKEASVIAMETGAAGDEEGFVGGGGEGGVGEEAEEGWGSVEGVMCAPGTHRWKHELCMVCTVCRECTGYSISCLSSMRSDRNPGQECGCGEGDSGCAECGCCRICGRENVDNSELAILGPSGAGDIAGMMRLDLIFGGRQGARIQDHLQRRLDERKQRQRGKLIVGAKATPSSSSSSMHQTPVKSHPSHPRTAPSLQPSSSNTGEDIAGGSDVERETTRVSSLPPARVYLPTESPVIQIASGLHHTIVLTQSGEVFAFGSNSHGQLGVGDVSARAGPVQVRLPAAAGQATHVAAGSNHSVVLFARGDVWTFGSHQKNQLGRNQSKEGGGTAKDWFSLPGPIPQVGPRHGRRATWVGASADQTYLKLDESLINSNSLKHSSLMANKHCIVLLPTECLESKSFKCLVINKRDGNCNSFSGPLQVDFTHAATCLDPYYDVLWSFVETEDGLGGEVSCYNVICAEAKSSDILRAELAVPGVSGVFVRRSHAALHLLAALDTLVARHHLPHAAAHASALPAAAVAQLRHHDHKAAAAAAAATAAYSSEDFSSVTRFESHGGGWGYSGHSIEAIRFMADTDIMLGGFGLFGGRGEYTGKIKLFDIGMEGGEQESDGEMLAETDEAPYECGPRQKYPMLFEEPVLLQANKWYVAWARVSGPSSDCGSGGQGMVTTEDQVVFYFKSSKKSNNGTDVNAGQIPQLLYRVVAVDQQGSGAGGGVGGGPGGGGDCLEPVHPLSRDFSRHVTGHCFQSLLALLQWAWNAYRAALTEIGHNSVGISLQIAQMELESLVYICRASLRLIRTYVNEIYPGQASAVHARVTETSQLAESIGDVRALLRQILLDAVPTLPFRHAKQKKTQSAQIALYTKMTKEILDECHETFVASFHAFYPTAFLKWTSLCNLLASMDKEGESAGSSDRLASAVVAALCSRSIRLRSTFPILTSSDNADQLKTDATSAAIPMMPCLDSHYYPLLVEHMTYRSQTEDASTGAGVWQFREVLDRLLDVVTLSVRQALCLEKMSHSAELVHNCCHLLVRVIAELASQASGIDEEMEGACGRVLQSSPARFSRTNGSRTWNTGNGSPDAICFSVDRPGVAIAGAAVYGGAGSYDYELELLDDANTPNNPGNDPSHAQRWNSLQLTRGVFGIEDCLSDDIVELKFDYPVFIKENVKYAIRLRNHGGRTSNGDGGLSSVRGPDGVTFSFSTCSLSFNGTTQTRGQIPYLLYYSNPSESDSGGGGSGGGGGCRNKAVLEVGARKMALQMAAAVTGRCARLLELARQRAAAVDDQQPDVSRLLATATLVTTLLPLTLAHISSLATSDPKSGVQVLGLIQDLLPHVAALNLLGGGGSLARSSSTVDSAGCHDPSSTTSHYYAWVESDHPYKPASVSNYRVVFPETVRWMALEFAPECGTAQAEDSLQLYIPATAAFPTAAAAADDFLPYWPVLHRFSNQWPQSAIVLPGNEAMFSLETASDYVKDDKACQFGFRCQVIGYEWPVDAHDGLRLLEMELAFLGGMCAASLIKNDLVLPVSSYEFEEDMENVEDIARQIFAKHSSLLSKGFALASPPTVSQALDGVLPFR</sequence>
<proteinExistence type="predicted"/>
<feature type="compositionally biased region" description="Basic and acidic residues" evidence="3">
    <location>
        <begin position="469"/>
        <end position="478"/>
    </location>
</feature>
<dbReference type="Proteomes" id="UP000291343">
    <property type="component" value="Unassembled WGS sequence"/>
</dbReference>
<dbReference type="OrthoDB" id="6605768at2759"/>
<feature type="compositionally biased region" description="Polar residues" evidence="3">
    <location>
        <begin position="774"/>
        <end position="784"/>
    </location>
</feature>
<keyword evidence="6" id="KW-1185">Reference proteome</keyword>
<dbReference type="GO" id="GO:0005634">
    <property type="term" value="C:nucleus"/>
    <property type="evidence" value="ECO:0007669"/>
    <property type="project" value="TreeGrafter"/>
</dbReference>
<dbReference type="InterPro" id="IPR012983">
    <property type="entry name" value="PHR"/>
</dbReference>
<evidence type="ECO:0000313" key="6">
    <source>
        <dbReference type="Proteomes" id="UP000291343"/>
    </source>
</evidence>
<dbReference type="PROSITE" id="PS00626">
    <property type="entry name" value="RCC1_2"/>
    <property type="match status" value="2"/>
</dbReference>
<evidence type="ECO:0000256" key="1">
    <source>
        <dbReference type="ARBA" id="ARBA00022786"/>
    </source>
</evidence>
<dbReference type="InterPro" id="IPR000408">
    <property type="entry name" value="Reg_chr_condens"/>
</dbReference>
<dbReference type="PANTHER" id="PTHR45943">
    <property type="entry name" value="E3 UBIQUITIN-PROTEIN LIGASE MYCBP2"/>
    <property type="match status" value="1"/>
</dbReference>
<comment type="caution">
    <text evidence="5">The sequence shown here is derived from an EMBL/GenBank/DDBJ whole genome shotgun (WGS) entry which is preliminary data.</text>
</comment>
<dbReference type="Pfam" id="PF13540">
    <property type="entry name" value="RCC1_2"/>
    <property type="match status" value="1"/>
</dbReference>
<feature type="region of interest" description="Disordered" evidence="3">
    <location>
        <begin position="898"/>
        <end position="917"/>
    </location>
</feature>
<dbReference type="Pfam" id="PF08005">
    <property type="entry name" value="PHR"/>
    <property type="match status" value="2"/>
</dbReference>
<accession>A0A482WGA1</accession>
<evidence type="ECO:0000256" key="3">
    <source>
        <dbReference type="SAM" id="MobiDB-lite"/>
    </source>
</evidence>
<dbReference type="InterPro" id="IPR009091">
    <property type="entry name" value="RCC1/BLIP-II"/>
</dbReference>
<dbReference type="STRING" id="195883.A0A482WGA1"/>
<feature type="domain" description="PHR" evidence="4">
    <location>
        <begin position="1129"/>
        <end position="1279"/>
    </location>
</feature>
<dbReference type="GO" id="GO:0005886">
    <property type="term" value="C:plasma membrane"/>
    <property type="evidence" value="ECO:0007669"/>
    <property type="project" value="TreeGrafter"/>
</dbReference>
<dbReference type="FunFam" id="2.60.120.820:FF:000002">
    <property type="entry name" value="E3 ubiquitin-protein ligase MYCBP2 isoform X1"/>
    <property type="match status" value="1"/>
</dbReference>
<dbReference type="PANTHER" id="PTHR45943:SF1">
    <property type="entry name" value="E3 UBIQUITIN-PROTEIN LIGASE MYCBP2"/>
    <property type="match status" value="1"/>
</dbReference>
<feature type="repeat" description="RCC1" evidence="2">
    <location>
        <begin position="833"/>
        <end position="885"/>
    </location>
</feature>
<dbReference type="GO" id="GO:0008582">
    <property type="term" value="P:regulation of synaptic assembly at neuromuscular junction"/>
    <property type="evidence" value="ECO:0007669"/>
    <property type="project" value="TreeGrafter"/>
</dbReference>
<dbReference type="EMBL" id="QKKF02037264">
    <property type="protein sequence ID" value="RZF32322.1"/>
    <property type="molecule type" value="Genomic_DNA"/>
</dbReference>
<organism evidence="5 6">
    <name type="scientific">Laodelphax striatellus</name>
    <name type="common">Small brown planthopper</name>
    <name type="synonym">Delphax striatella</name>
    <dbReference type="NCBI Taxonomy" id="195883"/>
    <lineage>
        <taxon>Eukaryota</taxon>
        <taxon>Metazoa</taxon>
        <taxon>Ecdysozoa</taxon>
        <taxon>Arthropoda</taxon>
        <taxon>Hexapoda</taxon>
        <taxon>Insecta</taxon>
        <taxon>Pterygota</taxon>
        <taxon>Neoptera</taxon>
        <taxon>Paraneoptera</taxon>
        <taxon>Hemiptera</taxon>
        <taxon>Auchenorrhyncha</taxon>
        <taxon>Fulgoroidea</taxon>
        <taxon>Delphacidae</taxon>
        <taxon>Criomorphinae</taxon>
        <taxon>Laodelphax</taxon>
    </lineage>
</organism>
<dbReference type="Gene3D" id="2.60.120.820">
    <property type="entry name" value="PHR domain"/>
    <property type="match status" value="2"/>
</dbReference>
<protein>
    <recommendedName>
        <fullName evidence="4">PHR domain-containing protein</fullName>
    </recommendedName>
</protein>
<dbReference type="GO" id="GO:0007411">
    <property type="term" value="P:axon guidance"/>
    <property type="evidence" value="ECO:0007669"/>
    <property type="project" value="TreeGrafter"/>
</dbReference>
<feature type="repeat" description="RCC1" evidence="2">
    <location>
        <begin position="460"/>
        <end position="515"/>
    </location>
</feature>
<feature type="region of interest" description="Disordered" evidence="3">
    <location>
        <begin position="733"/>
        <end position="806"/>
    </location>
</feature>
<dbReference type="InterPro" id="IPR038648">
    <property type="entry name" value="PHR_sf"/>
</dbReference>
<feature type="compositionally biased region" description="Basic residues" evidence="3">
    <location>
        <begin position="479"/>
        <end position="491"/>
    </location>
</feature>
<evidence type="ECO:0000256" key="2">
    <source>
        <dbReference type="PROSITE-ProRule" id="PRU00235"/>
    </source>
</evidence>
<feature type="region of interest" description="Disordered" evidence="3">
    <location>
        <begin position="467"/>
        <end position="491"/>
    </location>
</feature>
<dbReference type="PRINTS" id="PR00633">
    <property type="entry name" value="RCCNDNSATION"/>
</dbReference>
<dbReference type="SUPFAM" id="SSF50985">
    <property type="entry name" value="RCC1/BLIP-II"/>
    <property type="match status" value="1"/>
</dbReference>
<dbReference type="GO" id="GO:0061630">
    <property type="term" value="F:ubiquitin protein ligase activity"/>
    <property type="evidence" value="ECO:0007669"/>
    <property type="project" value="TreeGrafter"/>
</dbReference>
<dbReference type="PROSITE" id="PS50012">
    <property type="entry name" value="RCC1_3"/>
    <property type="match status" value="2"/>
</dbReference>
<evidence type="ECO:0000313" key="5">
    <source>
        <dbReference type="EMBL" id="RZF32322.1"/>
    </source>
</evidence>
<keyword evidence="1" id="KW-0833">Ubl conjugation pathway</keyword>
<feature type="region of interest" description="Disordered" evidence="3">
    <location>
        <begin position="26"/>
        <end position="52"/>
    </location>
</feature>
<gene>
    <name evidence="5" type="ORF">LSTR_LSTR001786</name>
</gene>
<evidence type="ECO:0000259" key="4">
    <source>
        <dbReference type="Pfam" id="PF08005"/>
    </source>
</evidence>